<keyword evidence="2" id="KW-1185">Reference proteome</keyword>
<reference evidence="1 2" key="1">
    <citation type="journal article" date="2024" name="Commun. Biol.">
        <title>Comparative genomic analysis of thermophilic fungi reveals convergent evolutionary adaptations and gene losses.</title>
        <authorList>
            <person name="Steindorff A.S."/>
            <person name="Aguilar-Pontes M.V."/>
            <person name="Robinson A.J."/>
            <person name="Andreopoulos B."/>
            <person name="LaButti K."/>
            <person name="Kuo A."/>
            <person name="Mondo S."/>
            <person name="Riley R."/>
            <person name="Otillar R."/>
            <person name="Haridas S."/>
            <person name="Lipzen A."/>
            <person name="Grimwood J."/>
            <person name="Schmutz J."/>
            <person name="Clum A."/>
            <person name="Reid I.D."/>
            <person name="Moisan M.C."/>
            <person name="Butler G."/>
            <person name="Nguyen T.T.M."/>
            <person name="Dewar K."/>
            <person name="Conant G."/>
            <person name="Drula E."/>
            <person name="Henrissat B."/>
            <person name="Hansel C."/>
            <person name="Singer S."/>
            <person name="Hutchinson M.I."/>
            <person name="de Vries R.P."/>
            <person name="Natvig D.O."/>
            <person name="Powell A.J."/>
            <person name="Tsang A."/>
            <person name="Grigoriev I.V."/>
        </authorList>
    </citation>
    <scope>NUCLEOTIDE SEQUENCE [LARGE SCALE GENOMIC DNA]</scope>
    <source>
        <strain evidence="1 2">CBS 494.80</strain>
    </source>
</reference>
<proteinExistence type="predicted"/>
<organism evidence="1 2">
    <name type="scientific">Oculimacula yallundae</name>
    <dbReference type="NCBI Taxonomy" id="86028"/>
    <lineage>
        <taxon>Eukaryota</taxon>
        <taxon>Fungi</taxon>
        <taxon>Dikarya</taxon>
        <taxon>Ascomycota</taxon>
        <taxon>Pezizomycotina</taxon>
        <taxon>Leotiomycetes</taxon>
        <taxon>Helotiales</taxon>
        <taxon>Ploettnerulaceae</taxon>
        <taxon>Oculimacula</taxon>
    </lineage>
</organism>
<dbReference type="EMBL" id="JAZHXI010000001">
    <property type="protein sequence ID" value="KAL2075766.1"/>
    <property type="molecule type" value="Genomic_DNA"/>
</dbReference>
<accession>A0ABR4D347</accession>
<dbReference type="Proteomes" id="UP001595075">
    <property type="component" value="Unassembled WGS sequence"/>
</dbReference>
<gene>
    <name evidence="1" type="ORF">VTL71DRAFT_709</name>
</gene>
<evidence type="ECO:0000313" key="2">
    <source>
        <dbReference type="Proteomes" id="UP001595075"/>
    </source>
</evidence>
<protein>
    <submittedName>
        <fullName evidence="1">Uncharacterized protein</fullName>
    </submittedName>
</protein>
<evidence type="ECO:0000313" key="1">
    <source>
        <dbReference type="EMBL" id="KAL2075766.1"/>
    </source>
</evidence>
<sequence length="70" mass="7749">MSLAFLVNGFYFVMEYHGVRKLYIGGAIISHDCIATGSCFDLRVGIDRVYGLVLVVNWTEPNGPDDYCGV</sequence>
<comment type="caution">
    <text evidence="1">The sequence shown here is derived from an EMBL/GenBank/DDBJ whole genome shotgun (WGS) entry which is preliminary data.</text>
</comment>
<name>A0ABR4D347_9HELO</name>